<protein>
    <submittedName>
        <fullName evidence="2">HDOD domain-containing protein</fullName>
    </submittedName>
</protein>
<dbReference type="InterPro" id="IPR013976">
    <property type="entry name" value="HDOD"/>
</dbReference>
<dbReference type="AlphaFoldDB" id="A0A9X2HV15"/>
<dbReference type="PROSITE" id="PS51833">
    <property type="entry name" value="HDOD"/>
    <property type="match status" value="1"/>
</dbReference>
<reference evidence="2" key="1">
    <citation type="submission" date="2022-05" db="EMBL/GenBank/DDBJ databases">
        <authorList>
            <person name="Sun H.-N."/>
        </authorList>
    </citation>
    <scope>NUCLEOTIDE SEQUENCE</scope>
    <source>
        <strain evidence="2">HB14</strain>
    </source>
</reference>
<gene>
    <name evidence="2" type="ORF">M6D89_06470</name>
</gene>
<name>A0A9X2HV15_9GAMM</name>
<evidence type="ECO:0000313" key="3">
    <source>
        <dbReference type="Proteomes" id="UP001139319"/>
    </source>
</evidence>
<organism evidence="2 3">
    <name type="scientific">Gilvimarinus xylanilyticus</name>
    <dbReference type="NCBI Taxonomy" id="2944139"/>
    <lineage>
        <taxon>Bacteria</taxon>
        <taxon>Pseudomonadati</taxon>
        <taxon>Pseudomonadota</taxon>
        <taxon>Gammaproteobacteria</taxon>
        <taxon>Cellvibrionales</taxon>
        <taxon>Cellvibrionaceae</taxon>
        <taxon>Gilvimarinus</taxon>
    </lineage>
</organism>
<proteinExistence type="predicted"/>
<feature type="domain" description="HDOD" evidence="1">
    <location>
        <begin position="23"/>
        <end position="210"/>
    </location>
</feature>
<dbReference type="EMBL" id="JAMFTH010000001">
    <property type="protein sequence ID" value="MCP8898938.1"/>
    <property type="molecule type" value="Genomic_DNA"/>
</dbReference>
<dbReference type="Proteomes" id="UP001139319">
    <property type="component" value="Unassembled WGS sequence"/>
</dbReference>
<dbReference type="RefSeq" id="WP_253967203.1">
    <property type="nucleotide sequence ID" value="NZ_JAMFTH010000001.1"/>
</dbReference>
<accession>A0A9X2HV15</accession>
<evidence type="ECO:0000313" key="2">
    <source>
        <dbReference type="EMBL" id="MCP8898938.1"/>
    </source>
</evidence>
<dbReference type="PANTHER" id="PTHR33525:SF3">
    <property type="entry name" value="RIBONUCLEASE Y"/>
    <property type="match status" value="1"/>
</dbReference>
<sequence>MSQIIETVRQDIIDAIKSDRLLLPTLPEAALRVREVADDPEADMDQLTDVIGTDAALSARIIRVANSPLMRANKAIEDLKAAVMRLGIQYTCNIATGLAMQQMFQATSDLVDSRLRETWNRSSEIAGICHVLCRHYTKLRPDQATLAGLIHRIGVLPILTYAEEHPSLLKDSLTLDRVIFQLQGAIGDLILKTWDFPAEIAKVPSQHMKFTREADKADYADIVTVAMLQSYLGTDTALGRVDYHKVTAFNRLGMDPDMQMAEGEDLSAEMEAAMAMLQ</sequence>
<keyword evidence="3" id="KW-1185">Reference proteome</keyword>
<dbReference type="Gene3D" id="1.10.3210.10">
    <property type="entry name" value="Hypothetical protein af1432"/>
    <property type="match status" value="1"/>
</dbReference>
<dbReference type="SUPFAM" id="SSF109604">
    <property type="entry name" value="HD-domain/PDEase-like"/>
    <property type="match status" value="1"/>
</dbReference>
<dbReference type="Pfam" id="PF08668">
    <property type="entry name" value="HDOD"/>
    <property type="match status" value="1"/>
</dbReference>
<evidence type="ECO:0000259" key="1">
    <source>
        <dbReference type="PROSITE" id="PS51833"/>
    </source>
</evidence>
<dbReference type="InterPro" id="IPR052340">
    <property type="entry name" value="RNase_Y/CdgJ"/>
</dbReference>
<dbReference type="PANTHER" id="PTHR33525">
    <property type="match status" value="1"/>
</dbReference>
<reference evidence="2" key="2">
    <citation type="submission" date="2023-01" db="EMBL/GenBank/DDBJ databases">
        <title>Gilvimarinus xylanilyticus HB14 isolated from Caulerpa lentillifera aquaculture base in Hainan, China.</title>
        <authorList>
            <person name="Zhang Y.-J."/>
        </authorList>
    </citation>
    <scope>NUCLEOTIDE SEQUENCE</scope>
    <source>
        <strain evidence="2">HB14</strain>
    </source>
</reference>
<comment type="caution">
    <text evidence="2">The sequence shown here is derived from an EMBL/GenBank/DDBJ whole genome shotgun (WGS) entry which is preliminary data.</text>
</comment>